<accession>A0ABU2C0T9</accession>
<organism evidence="2 3">
    <name type="scientific">Nocardioides marmoribigeumensis</name>
    <dbReference type="NCBI Taxonomy" id="433649"/>
    <lineage>
        <taxon>Bacteria</taxon>
        <taxon>Bacillati</taxon>
        <taxon>Actinomycetota</taxon>
        <taxon>Actinomycetes</taxon>
        <taxon>Propionibacteriales</taxon>
        <taxon>Nocardioidaceae</taxon>
        <taxon>Nocardioides</taxon>
    </lineage>
</organism>
<evidence type="ECO:0000313" key="3">
    <source>
        <dbReference type="Proteomes" id="UP001183648"/>
    </source>
</evidence>
<evidence type="ECO:0000256" key="1">
    <source>
        <dbReference type="ARBA" id="ARBA00023121"/>
    </source>
</evidence>
<dbReference type="PANTHER" id="PTHR33434">
    <property type="entry name" value="DEGV DOMAIN-CONTAINING PROTEIN DR_1986-RELATED"/>
    <property type="match status" value="1"/>
</dbReference>
<comment type="caution">
    <text evidence="2">The sequence shown here is derived from an EMBL/GenBank/DDBJ whole genome shotgun (WGS) entry which is preliminary data.</text>
</comment>
<dbReference type="SUPFAM" id="SSF82549">
    <property type="entry name" value="DAK1/DegV-like"/>
    <property type="match status" value="1"/>
</dbReference>
<keyword evidence="3" id="KW-1185">Reference proteome</keyword>
<dbReference type="Gene3D" id="3.40.50.10170">
    <property type="match status" value="1"/>
</dbReference>
<gene>
    <name evidence="2" type="ORF">J2S63_003810</name>
</gene>
<name>A0ABU2C0T9_9ACTN</name>
<dbReference type="EMBL" id="JAVDYG010000001">
    <property type="protein sequence ID" value="MDR7364257.1"/>
    <property type="molecule type" value="Genomic_DNA"/>
</dbReference>
<sequence>MSVAVVTDSTAGLTPEEAEKAGVTVVPLQLVIAGASYDDGVDPEATPEHLAEALREFRPVSTSRPSPQVVLETYEDLAETGVEAIVSVHLSSQLSATYESAQLATRRCSIPVVPVDTRQIGAATGYAALAAARAAALGAPVEEVAEVARRQAERITSLFYVDTLEYLRRGGRVGAVGALVGSALAVKPILQVEDGRIVTLEKVRTSVRAIARLEELAMKAAHGEAVDAVDVTVCHLANPEGAERLAAGLSARLGSLLHGEDVAVQEVGAVLGAHVGPGLLGVVVAPRL</sequence>
<dbReference type="PANTHER" id="PTHR33434:SF2">
    <property type="entry name" value="FATTY ACID-BINDING PROTEIN TM_1468"/>
    <property type="match status" value="1"/>
</dbReference>
<protein>
    <submittedName>
        <fullName evidence="2">DegV family protein with EDD domain</fullName>
    </submittedName>
</protein>
<dbReference type="RefSeq" id="WP_310305711.1">
    <property type="nucleotide sequence ID" value="NZ_BAAAPS010000005.1"/>
</dbReference>
<keyword evidence="1" id="KW-0446">Lipid-binding</keyword>
<dbReference type="InterPro" id="IPR043168">
    <property type="entry name" value="DegV_C"/>
</dbReference>
<evidence type="ECO:0000313" key="2">
    <source>
        <dbReference type="EMBL" id="MDR7364257.1"/>
    </source>
</evidence>
<dbReference type="Pfam" id="PF02645">
    <property type="entry name" value="DegV"/>
    <property type="match status" value="1"/>
</dbReference>
<dbReference type="Proteomes" id="UP001183648">
    <property type="component" value="Unassembled WGS sequence"/>
</dbReference>
<dbReference type="NCBIfam" id="TIGR00762">
    <property type="entry name" value="DegV"/>
    <property type="match status" value="1"/>
</dbReference>
<dbReference type="Gene3D" id="3.30.1180.10">
    <property type="match status" value="1"/>
</dbReference>
<reference evidence="2 3" key="1">
    <citation type="submission" date="2023-07" db="EMBL/GenBank/DDBJ databases">
        <title>Sequencing the genomes of 1000 actinobacteria strains.</title>
        <authorList>
            <person name="Klenk H.-P."/>
        </authorList>
    </citation>
    <scope>NUCLEOTIDE SEQUENCE [LARGE SCALE GENOMIC DNA]</scope>
    <source>
        <strain evidence="2 3">DSM 19426</strain>
    </source>
</reference>
<proteinExistence type="predicted"/>
<dbReference type="PROSITE" id="PS51482">
    <property type="entry name" value="DEGV"/>
    <property type="match status" value="1"/>
</dbReference>
<dbReference type="InterPro" id="IPR050270">
    <property type="entry name" value="DegV_domain_contain"/>
</dbReference>
<dbReference type="InterPro" id="IPR003797">
    <property type="entry name" value="DegV"/>
</dbReference>